<comment type="caution">
    <text evidence="1">The sequence shown here is derived from an EMBL/GenBank/DDBJ whole genome shotgun (WGS) entry which is preliminary data.</text>
</comment>
<dbReference type="AlphaFoldDB" id="A0A8J4XMU7"/>
<proteinExistence type="predicted"/>
<gene>
    <name evidence="1" type="ORF">GWK47_022441</name>
</gene>
<dbReference type="EMBL" id="JACEEZ010024024">
    <property type="protein sequence ID" value="KAG0710607.1"/>
    <property type="molecule type" value="Genomic_DNA"/>
</dbReference>
<name>A0A8J4XMU7_CHIOP</name>
<keyword evidence="2" id="KW-1185">Reference proteome</keyword>
<dbReference type="Proteomes" id="UP000770661">
    <property type="component" value="Unassembled WGS sequence"/>
</dbReference>
<sequence length="117" mass="12917">MQGGGVKVVDVVRHSNPTRTPLPSPRFTSKGGSRLPRLRLGYRCASQIQQTAPDQGPYCFEIEDDPLHHYILRCPVTQALRHHVAWIPYTDNEAAALAIASASTQLLANLCSRYPPP</sequence>
<organism evidence="1 2">
    <name type="scientific">Chionoecetes opilio</name>
    <name type="common">Atlantic snow crab</name>
    <name type="synonym">Cancer opilio</name>
    <dbReference type="NCBI Taxonomy" id="41210"/>
    <lineage>
        <taxon>Eukaryota</taxon>
        <taxon>Metazoa</taxon>
        <taxon>Ecdysozoa</taxon>
        <taxon>Arthropoda</taxon>
        <taxon>Crustacea</taxon>
        <taxon>Multicrustacea</taxon>
        <taxon>Malacostraca</taxon>
        <taxon>Eumalacostraca</taxon>
        <taxon>Eucarida</taxon>
        <taxon>Decapoda</taxon>
        <taxon>Pleocyemata</taxon>
        <taxon>Brachyura</taxon>
        <taxon>Eubrachyura</taxon>
        <taxon>Majoidea</taxon>
        <taxon>Majidae</taxon>
        <taxon>Chionoecetes</taxon>
    </lineage>
</organism>
<evidence type="ECO:0000313" key="2">
    <source>
        <dbReference type="Proteomes" id="UP000770661"/>
    </source>
</evidence>
<evidence type="ECO:0000313" key="1">
    <source>
        <dbReference type="EMBL" id="KAG0710607.1"/>
    </source>
</evidence>
<accession>A0A8J4XMU7</accession>
<protein>
    <submittedName>
        <fullName evidence="1">Uncharacterized protein</fullName>
    </submittedName>
</protein>
<reference evidence="1" key="1">
    <citation type="submission" date="2020-07" db="EMBL/GenBank/DDBJ databases">
        <title>The High-quality genome of the commercially important snow crab, Chionoecetes opilio.</title>
        <authorList>
            <person name="Jeong J.-H."/>
            <person name="Ryu S."/>
        </authorList>
    </citation>
    <scope>NUCLEOTIDE SEQUENCE</scope>
    <source>
        <strain evidence="1">MADBK_172401_WGS</strain>
        <tissue evidence="1">Digestive gland</tissue>
    </source>
</reference>